<dbReference type="Proteomes" id="UP001139981">
    <property type="component" value="Unassembled WGS sequence"/>
</dbReference>
<accession>A0ACC1M2C1</accession>
<proteinExistence type="predicted"/>
<name>A0ACC1M2C1_9FUNG</name>
<evidence type="ECO:0000313" key="2">
    <source>
        <dbReference type="Proteomes" id="UP001139981"/>
    </source>
</evidence>
<keyword evidence="2" id="KW-1185">Reference proteome</keyword>
<reference evidence="1" key="1">
    <citation type="submission" date="2022-07" db="EMBL/GenBank/DDBJ databases">
        <title>Phylogenomic reconstructions and comparative analyses of Kickxellomycotina fungi.</title>
        <authorList>
            <person name="Reynolds N.K."/>
            <person name="Stajich J.E."/>
            <person name="Barry K."/>
            <person name="Grigoriev I.V."/>
            <person name="Crous P."/>
            <person name="Smith M.E."/>
        </authorList>
    </citation>
    <scope>NUCLEOTIDE SEQUENCE</scope>
    <source>
        <strain evidence="1">CBS 190363</strain>
    </source>
</reference>
<organism evidence="1 2">
    <name type="scientific">Coemansia aciculifera</name>
    <dbReference type="NCBI Taxonomy" id="417176"/>
    <lineage>
        <taxon>Eukaryota</taxon>
        <taxon>Fungi</taxon>
        <taxon>Fungi incertae sedis</taxon>
        <taxon>Zoopagomycota</taxon>
        <taxon>Kickxellomycotina</taxon>
        <taxon>Kickxellomycetes</taxon>
        <taxon>Kickxellales</taxon>
        <taxon>Kickxellaceae</taxon>
        <taxon>Coemansia</taxon>
    </lineage>
</organism>
<evidence type="ECO:0000313" key="1">
    <source>
        <dbReference type="EMBL" id="KAJ2893768.1"/>
    </source>
</evidence>
<gene>
    <name evidence="1" type="ORF">IWW38_002773</name>
</gene>
<protein>
    <submittedName>
        <fullName evidence="1">Uncharacterized protein</fullName>
    </submittedName>
</protein>
<dbReference type="EMBL" id="JANBVB010000500">
    <property type="protein sequence ID" value="KAJ2893768.1"/>
    <property type="molecule type" value="Genomic_DNA"/>
</dbReference>
<comment type="caution">
    <text evidence="1">The sequence shown here is derived from an EMBL/GenBank/DDBJ whole genome shotgun (WGS) entry which is preliminary data.</text>
</comment>
<sequence>MRQAAAALTKRDRSAITVYTDPSTPPPTRSEADNVNKKYTLSPNSLIAAEKENFDPIRKQLVIYRRTISKAKPLEDKGAKPPTRLPLSTRPVDEQAGDSIGSSSSKIVAPSTPTSRILANRRTQHHAVGSAVVGGTRPPTTTQALITTGDDERCLPLAKGRPGRSMSVATVTDQPKRPLPSRKVSCTAAGRAGVDDLVQLLGTMDVLHPNSKTTAKVAPVQGTLRRPQDSSRISSAPELRLNAPSLAVRHLSKPERRPLSAIAAPTNPPPPQTLGLKPGKTPLPTNKQSKLLSSALLTPPEMRKIIR</sequence>